<sequence length="126" mass="14519">MKIKDILNSRNVLIKLNNTAGMSSVVAYRVGKNIKLLDDELKPYDDARTKVLEEAANKDKDEKAIIDEATRQYDIPEDKLQEALQEIEKLQDEDINIDIRKVTVEDINKAELTPRELMSIEFMLEV</sequence>
<keyword evidence="1" id="KW-0175">Coiled coil</keyword>
<proteinExistence type="predicted"/>
<accession>A0AAP2UFA7</accession>
<evidence type="ECO:0000313" key="3">
    <source>
        <dbReference type="Proteomes" id="UP001204814"/>
    </source>
</evidence>
<protein>
    <submittedName>
        <fullName evidence="2">Uncharacterized protein</fullName>
    </submittedName>
</protein>
<comment type="caution">
    <text evidence="2">The sequence shown here is derived from an EMBL/GenBank/DDBJ whole genome shotgun (WGS) entry which is preliminary data.</text>
</comment>
<gene>
    <name evidence="2" type="ORF">NE542_00685</name>
</gene>
<dbReference type="Proteomes" id="UP001204814">
    <property type="component" value="Unassembled WGS sequence"/>
</dbReference>
<name>A0AAP2UFA7_9FIRM</name>
<evidence type="ECO:0000256" key="1">
    <source>
        <dbReference type="SAM" id="Coils"/>
    </source>
</evidence>
<evidence type="ECO:0000313" key="2">
    <source>
        <dbReference type="EMBL" id="MCQ5060359.1"/>
    </source>
</evidence>
<feature type="coiled-coil region" evidence="1">
    <location>
        <begin position="52"/>
        <end position="100"/>
    </location>
</feature>
<dbReference type="RefSeq" id="WP_227351869.1">
    <property type="nucleotide sequence ID" value="NZ_JAJDKX010000003.1"/>
</dbReference>
<dbReference type="EMBL" id="JANGBO010000001">
    <property type="protein sequence ID" value="MCQ5060359.1"/>
    <property type="molecule type" value="Genomic_DNA"/>
</dbReference>
<organism evidence="2 3">
    <name type="scientific">Faecalibacillus intestinalis</name>
    <dbReference type="NCBI Taxonomy" id="1982626"/>
    <lineage>
        <taxon>Bacteria</taxon>
        <taxon>Bacillati</taxon>
        <taxon>Bacillota</taxon>
        <taxon>Erysipelotrichia</taxon>
        <taxon>Erysipelotrichales</taxon>
        <taxon>Coprobacillaceae</taxon>
        <taxon>Faecalibacillus</taxon>
    </lineage>
</organism>
<dbReference type="AlphaFoldDB" id="A0AAP2UFA7"/>
<reference evidence="2" key="1">
    <citation type="submission" date="2022-06" db="EMBL/GenBank/DDBJ databases">
        <title>Isolation of gut microbiota from human fecal samples.</title>
        <authorList>
            <person name="Pamer E.G."/>
            <person name="Barat B."/>
            <person name="Waligurski E."/>
            <person name="Medina S."/>
            <person name="Paddock L."/>
            <person name="Mostad J."/>
        </authorList>
    </citation>
    <scope>NUCLEOTIDE SEQUENCE</scope>
    <source>
        <strain evidence="2">DFI.6.24</strain>
    </source>
</reference>